<comment type="caution">
    <text evidence="2">The sequence shown here is derived from an EMBL/GenBank/DDBJ whole genome shotgun (WGS) entry which is preliminary data.</text>
</comment>
<sequence length="441" mass="51054">MIKPQQSSSYEPLRHDDSVTGVDGQLSFRTVDKNDRVSQSPLPAFSENERNTPLHTTPVERVNQKITSLKQPPDGQTHKDISSFDYRQYIKRTEMWVESYKYKIDNMTEMNSNDQLLTLKKYVKIGNDMLTIAKKYDNLEESENRNKLLRLRVELLRAFHKVEKRLEFYESSTELQYDILANKGIRIPKQFKLVQRRSRKIPKESQNLRRGVIFQANKVFTKRGRIKINRLKKSTGAIKEDLKVENITAFPDYVEPDSDESIEAILNIMKRDTKSKELKQLRKGIVLPRAVTLVSRKGQFNGRFIKQNIIELKSKAKTEWIGLSSEYVEPYDSGPEELQFPLPIAVDSQQKESEALKPPKTSTLAPHSMEHYEVISEESDNESGDEPIFLSDSSDLTSPVVPVKSKEFESEDPFFKWIEKEKITLSDIRHEVLAIKSRNDG</sequence>
<dbReference type="Proteomes" id="UP000769528">
    <property type="component" value="Unassembled WGS sequence"/>
</dbReference>
<dbReference type="EMBL" id="JAEUBF010000791">
    <property type="protein sequence ID" value="KAH3674896.1"/>
    <property type="molecule type" value="Genomic_DNA"/>
</dbReference>
<protein>
    <submittedName>
        <fullName evidence="2">Uncharacterized protein</fullName>
    </submittedName>
</protein>
<name>A0A9P8TD98_9ASCO</name>
<dbReference type="AlphaFoldDB" id="A0A9P8TD98"/>
<organism evidence="2 3">
    <name type="scientific">Wickerhamomyces mucosus</name>
    <dbReference type="NCBI Taxonomy" id="1378264"/>
    <lineage>
        <taxon>Eukaryota</taxon>
        <taxon>Fungi</taxon>
        <taxon>Dikarya</taxon>
        <taxon>Ascomycota</taxon>
        <taxon>Saccharomycotina</taxon>
        <taxon>Saccharomycetes</taxon>
        <taxon>Phaffomycetales</taxon>
        <taxon>Wickerhamomycetaceae</taxon>
        <taxon>Wickerhamomyces</taxon>
    </lineage>
</organism>
<feature type="region of interest" description="Disordered" evidence="1">
    <location>
        <begin position="1"/>
        <end position="56"/>
    </location>
</feature>
<feature type="region of interest" description="Disordered" evidence="1">
    <location>
        <begin position="374"/>
        <end position="399"/>
    </location>
</feature>
<evidence type="ECO:0000313" key="2">
    <source>
        <dbReference type="EMBL" id="KAH3674896.1"/>
    </source>
</evidence>
<feature type="compositionally biased region" description="Acidic residues" evidence="1">
    <location>
        <begin position="375"/>
        <end position="385"/>
    </location>
</feature>
<accession>A0A9P8TD98</accession>
<feature type="compositionally biased region" description="Polar residues" evidence="1">
    <location>
        <begin position="1"/>
        <end position="10"/>
    </location>
</feature>
<gene>
    <name evidence="2" type="ORF">WICMUC_002969</name>
</gene>
<keyword evidence="3" id="KW-1185">Reference proteome</keyword>
<evidence type="ECO:0000256" key="1">
    <source>
        <dbReference type="SAM" id="MobiDB-lite"/>
    </source>
</evidence>
<reference evidence="2" key="2">
    <citation type="submission" date="2021-01" db="EMBL/GenBank/DDBJ databases">
        <authorList>
            <person name="Schikora-Tamarit M.A."/>
        </authorList>
    </citation>
    <scope>NUCLEOTIDE SEQUENCE</scope>
    <source>
        <strain evidence="2">CBS6341</strain>
    </source>
</reference>
<proteinExistence type="predicted"/>
<evidence type="ECO:0000313" key="3">
    <source>
        <dbReference type="Proteomes" id="UP000769528"/>
    </source>
</evidence>
<reference evidence="2" key="1">
    <citation type="journal article" date="2021" name="Open Biol.">
        <title>Shared evolutionary footprints suggest mitochondrial oxidative damage underlies multiple complex I losses in fungi.</title>
        <authorList>
            <person name="Schikora-Tamarit M.A."/>
            <person name="Marcet-Houben M."/>
            <person name="Nosek J."/>
            <person name="Gabaldon T."/>
        </authorList>
    </citation>
    <scope>NUCLEOTIDE SEQUENCE</scope>
    <source>
        <strain evidence="2">CBS6341</strain>
    </source>
</reference>